<accession>A0A4Z2EGH7</accession>
<sequence>MSREATAVKPLGYRTVTPPHNNRPCPLTSRRLPGGHNAARPFVAPAQPCNQLIVHEGARTKAAKSRLTGRRGPEPVAGARGLSRRLLGIGADFEELRDGVHEALVVEIAHLLNLAVVVPDPGIQLLHEALVGVGLVIVNGPGEGREGVEK</sequence>
<evidence type="ECO:0000313" key="3">
    <source>
        <dbReference type="Proteomes" id="UP000314294"/>
    </source>
</evidence>
<dbReference type="Proteomes" id="UP000314294">
    <property type="component" value="Unassembled WGS sequence"/>
</dbReference>
<evidence type="ECO:0000256" key="1">
    <source>
        <dbReference type="SAM" id="MobiDB-lite"/>
    </source>
</evidence>
<reference evidence="2 3" key="1">
    <citation type="submission" date="2019-03" db="EMBL/GenBank/DDBJ databases">
        <title>First draft genome of Liparis tanakae, snailfish: a comprehensive survey of snailfish specific genes.</title>
        <authorList>
            <person name="Kim W."/>
            <person name="Song I."/>
            <person name="Jeong J.-H."/>
            <person name="Kim D."/>
            <person name="Kim S."/>
            <person name="Ryu S."/>
            <person name="Song J.Y."/>
            <person name="Lee S.K."/>
        </authorList>
    </citation>
    <scope>NUCLEOTIDE SEQUENCE [LARGE SCALE GENOMIC DNA]</scope>
    <source>
        <tissue evidence="2">Muscle</tissue>
    </source>
</reference>
<name>A0A4Z2EGH7_9TELE</name>
<dbReference type="EMBL" id="SRLO01007389">
    <property type="protein sequence ID" value="TNN28037.1"/>
    <property type="molecule type" value="Genomic_DNA"/>
</dbReference>
<protein>
    <submittedName>
        <fullName evidence="2">Uncharacterized protein</fullName>
    </submittedName>
</protein>
<dbReference type="AlphaFoldDB" id="A0A4Z2EGH7"/>
<organism evidence="2 3">
    <name type="scientific">Liparis tanakae</name>
    <name type="common">Tanaka's snailfish</name>
    <dbReference type="NCBI Taxonomy" id="230148"/>
    <lineage>
        <taxon>Eukaryota</taxon>
        <taxon>Metazoa</taxon>
        <taxon>Chordata</taxon>
        <taxon>Craniata</taxon>
        <taxon>Vertebrata</taxon>
        <taxon>Euteleostomi</taxon>
        <taxon>Actinopterygii</taxon>
        <taxon>Neopterygii</taxon>
        <taxon>Teleostei</taxon>
        <taxon>Neoteleostei</taxon>
        <taxon>Acanthomorphata</taxon>
        <taxon>Eupercaria</taxon>
        <taxon>Perciformes</taxon>
        <taxon>Cottioidei</taxon>
        <taxon>Cottales</taxon>
        <taxon>Liparidae</taxon>
        <taxon>Liparis</taxon>
    </lineage>
</organism>
<feature type="region of interest" description="Disordered" evidence="1">
    <location>
        <begin position="1"/>
        <end position="28"/>
    </location>
</feature>
<comment type="caution">
    <text evidence="2">The sequence shown here is derived from an EMBL/GenBank/DDBJ whole genome shotgun (WGS) entry which is preliminary data.</text>
</comment>
<keyword evidence="3" id="KW-1185">Reference proteome</keyword>
<proteinExistence type="predicted"/>
<evidence type="ECO:0000313" key="2">
    <source>
        <dbReference type="EMBL" id="TNN28037.1"/>
    </source>
</evidence>
<gene>
    <name evidence="2" type="ORF">EYF80_061816</name>
</gene>